<dbReference type="AlphaFoldDB" id="A0A506TZT2"/>
<evidence type="ECO:0000256" key="1">
    <source>
        <dbReference type="ARBA" id="ARBA00022723"/>
    </source>
</evidence>
<dbReference type="Pfam" id="PF00107">
    <property type="entry name" value="ADH_zinc_N"/>
    <property type="match status" value="1"/>
</dbReference>
<evidence type="ECO:0000313" key="5">
    <source>
        <dbReference type="EMBL" id="TPW26254.1"/>
    </source>
</evidence>
<protein>
    <submittedName>
        <fullName evidence="5">Zinc-binding dehydrogenase</fullName>
    </submittedName>
</protein>
<dbReference type="EMBL" id="VHLH01000033">
    <property type="protein sequence ID" value="TPW26254.1"/>
    <property type="molecule type" value="Genomic_DNA"/>
</dbReference>
<evidence type="ECO:0000256" key="2">
    <source>
        <dbReference type="ARBA" id="ARBA00022833"/>
    </source>
</evidence>
<dbReference type="OrthoDB" id="9809185at2"/>
<accession>A0A506TZT2</accession>
<dbReference type="PANTHER" id="PTHR43401:SF2">
    <property type="entry name" value="L-THREONINE 3-DEHYDROGENASE"/>
    <property type="match status" value="1"/>
</dbReference>
<proteinExistence type="predicted"/>
<dbReference type="InterPro" id="IPR013154">
    <property type="entry name" value="ADH-like_N"/>
</dbReference>
<evidence type="ECO:0000313" key="6">
    <source>
        <dbReference type="Proteomes" id="UP000320314"/>
    </source>
</evidence>
<dbReference type="InterPro" id="IPR011032">
    <property type="entry name" value="GroES-like_sf"/>
</dbReference>
<keyword evidence="6" id="KW-1185">Reference proteome</keyword>
<organism evidence="5 6">
    <name type="scientific">Pararhizobium mangrovi</name>
    <dbReference type="NCBI Taxonomy" id="2590452"/>
    <lineage>
        <taxon>Bacteria</taxon>
        <taxon>Pseudomonadati</taxon>
        <taxon>Pseudomonadota</taxon>
        <taxon>Alphaproteobacteria</taxon>
        <taxon>Hyphomicrobiales</taxon>
        <taxon>Rhizobiaceae</taxon>
        <taxon>Rhizobium/Agrobacterium group</taxon>
        <taxon>Pararhizobium</taxon>
    </lineage>
</organism>
<reference evidence="5 6" key="1">
    <citation type="submission" date="2019-06" db="EMBL/GenBank/DDBJ databases">
        <authorList>
            <person name="Li M."/>
        </authorList>
    </citation>
    <scope>NUCLEOTIDE SEQUENCE [LARGE SCALE GENOMIC DNA]</scope>
    <source>
        <strain evidence="5 6">BGMRC6574</strain>
    </source>
</reference>
<evidence type="ECO:0000256" key="3">
    <source>
        <dbReference type="ARBA" id="ARBA00023002"/>
    </source>
</evidence>
<dbReference type="InterPro" id="IPR036291">
    <property type="entry name" value="NAD(P)-bd_dom_sf"/>
</dbReference>
<dbReference type="Pfam" id="PF08240">
    <property type="entry name" value="ADH_N"/>
    <property type="match status" value="1"/>
</dbReference>
<keyword evidence="1" id="KW-0479">Metal-binding</keyword>
<name>A0A506TZT2_9HYPH</name>
<keyword evidence="2" id="KW-0862">Zinc</keyword>
<dbReference type="InterPro" id="IPR013149">
    <property type="entry name" value="ADH-like_C"/>
</dbReference>
<sequence>MKALVYTGANQIVLRDEPDPRPSNDEVVVKVEAVGICGSDMHAYHGLDARRPAPLILGHEAAGTIAYGPRAGERVTVNPLVVDPLCPFALEGRTHLSPTRQILSMPPRPGAFAQYVRVPERNLVAISDRLPASEAALAEPIAVAWHAVRIASEKLHGPIAASRVAVLGGGAIGLATALVARLFSAVEISVGETNALRRETLGTIGGLDIYNPSPGEGPSDSSVDLVVDAVGATATRAAACRMVRPGGVIVHIGLLPDAGGLDIRKITLQEITLTGAYCYTPKDFTDTVQSLESARFGAISWTERRRLKDGPQAFRDIDAGTVAAAKIVLEV</sequence>
<dbReference type="InterPro" id="IPR020843">
    <property type="entry name" value="ER"/>
</dbReference>
<gene>
    <name evidence="5" type="ORF">FJU11_15405</name>
</gene>
<feature type="domain" description="Enoyl reductase (ER)" evidence="4">
    <location>
        <begin position="8"/>
        <end position="329"/>
    </location>
</feature>
<comment type="caution">
    <text evidence="5">The sequence shown here is derived from an EMBL/GenBank/DDBJ whole genome shotgun (WGS) entry which is preliminary data.</text>
</comment>
<dbReference type="Proteomes" id="UP000320314">
    <property type="component" value="Unassembled WGS sequence"/>
</dbReference>
<dbReference type="Gene3D" id="3.40.50.720">
    <property type="entry name" value="NAD(P)-binding Rossmann-like Domain"/>
    <property type="match status" value="1"/>
</dbReference>
<keyword evidence="3" id="KW-0560">Oxidoreductase</keyword>
<dbReference type="PANTHER" id="PTHR43401">
    <property type="entry name" value="L-THREONINE 3-DEHYDROGENASE"/>
    <property type="match status" value="1"/>
</dbReference>
<dbReference type="GO" id="GO:0016491">
    <property type="term" value="F:oxidoreductase activity"/>
    <property type="evidence" value="ECO:0007669"/>
    <property type="project" value="UniProtKB-KW"/>
</dbReference>
<dbReference type="Gene3D" id="3.90.180.10">
    <property type="entry name" value="Medium-chain alcohol dehydrogenases, catalytic domain"/>
    <property type="match status" value="1"/>
</dbReference>
<dbReference type="SUPFAM" id="SSF50129">
    <property type="entry name" value="GroES-like"/>
    <property type="match status" value="1"/>
</dbReference>
<dbReference type="SMART" id="SM00829">
    <property type="entry name" value="PKS_ER"/>
    <property type="match status" value="1"/>
</dbReference>
<evidence type="ECO:0000259" key="4">
    <source>
        <dbReference type="SMART" id="SM00829"/>
    </source>
</evidence>
<dbReference type="SUPFAM" id="SSF51735">
    <property type="entry name" value="NAD(P)-binding Rossmann-fold domains"/>
    <property type="match status" value="1"/>
</dbReference>
<dbReference type="GO" id="GO:0046872">
    <property type="term" value="F:metal ion binding"/>
    <property type="evidence" value="ECO:0007669"/>
    <property type="project" value="UniProtKB-KW"/>
</dbReference>
<dbReference type="RefSeq" id="WP_141167971.1">
    <property type="nucleotide sequence ID" value="NZ_VHLH01000033.1"/>
</dbReference>
<dbReference type="InterPro" id="IPR050129">
    <property type="entry name" value="Zn_alcohol_dh"/>
</dbReference>